<evidence type="ECO:0000256" key="1">
    <source>
        <dbReference type="ARBA" id="ARBA00001954"/>
    </source>
</evidence>
<dbReference type="InterPro" id="IPR004294">
    <property type="entry name" value="Carotenoid_Oase"/>
</dbReference>
<keyword evidence="5" id="KW-0408">Iron</keyword>
<dbReference type="PANTHER" id="PTHR10543:SF24">
    <property type="entry name" value="CAROTENOID ISOMEROOXYGENASE"/>
    <property type="match status" value="1"/>
</dbReference>
<evidence type="ECO:0000256" key="5">
    <source>
        <dbReference type="ARBA" id="ARBA00023004"/>
    </source>
</evidence>
<gene>
    <name evidence="6" type="ORF">GCM10009030_35130</name>
</gene>
<accession>A0A830GRW2</accession>
<keyword evidence="7" id="KW-1185">Reference proteome</keyword>
<evidence type="ECO:0000256" key="3">
    <source>
        <dbReference type="ARBA" id="ARBA00022723"/>
    </source>
</evidence>
<sequence>MGPTHSIGFETQREEVLGERLPVEGDLPAWLTGRYVQNGPGQFEVGETALRHWFDPLAMLRGFRIDDGVVYTNRFVRSRDFEFARDRGRVRTPFPGTPPDRPVWTRVWQALSSEFPDNPVIGVARFGDELAAVTESAVALTVDPETLATTGRIDLTDGVDADLTLGHPHYDPARETLVNLGVSYGLETTYTLFRRDDTTVETTASLTFDDAPYVHSFALTERFAVIPSMPFGLDRTALLVGTATRQTLLDAFERFDRVGEFVVVDRETGAVVARVEADPMFVYHHANAFRDGDDLVVDLVAYPDERAVTDLVLANLRSESPSVPQGDLRRYRLPLNGGRATFETVREGQLEFPVVDYPRRLGRPYDYVYVAETSSKSGASLPTRVAKVSVPDGKAVAWSEPETYPGEPMFVRRPDARSEDDGVVLSLVLDGRRDRSFLLVLDAATMSELARAPLPHRVPYGFHGQFYADDAPTRSMA</sequence>
<comment type="similarity">
    <text evidence="2">Belongs to the carotenoid oxygenase family.</text>
</comment>
<dbReference type="AlphaFoldDB" id="A0A830GRW2"/>
<keyword evidence="6" id="KW-0223">Dioxygenase</keyword>
<dbReference type="PANTHER" id="PTHR10543">
    <property type="entry name" value="BETA-CAROTENE DIOXYGENASE"/>
    <property type="match status" value="1"/>
</dbReference>
<dbReference type="GO" id="GO:0016121">
    <property type="term" value="P:carotene catabolic process"/>
    <property type="evidence" value="ECO:0007669"/>
    <property type="project" value="TreeGrafter"/>
</dbReference>
<evidence type="ECO:0000256" key="4">
    <source>
        <dbReference type="ARBA" id="ARBA00023002"/>
    </source>
</evidence>
<dbReference type="RefSeq" id="WP_220639464.1">
    <property type="nucleotide sequence ID" value="NZ_BMOU01000006.1"/>
</dbReference>
<keyword evidence="4" id="KW-0560">Oxidoreductase</keyword>
<comment type="caution">
    <text evidence="6">The sequence shown here is derived from an EMBL/GenBank/DDBJ whole genome shotgun (WGS) entry which is preliminary data.</text>
</comment>
<dbReference type="GO" id="GO:0010436">
    <property type="term" value="F:carotenoid dioxygenase activity"/>
    <property type="evidence" value="ECO:0007669"/>
    <property type="project" value="TreeGrafter"/>
</dbReference>
<reference evidence="6" key="1">
    <citation type="journal article" date="2014" name="Int. J. Syst. Evol. Microbiol.">
        <title>Complete genome sequence of Corynebacterium casei LMG S-19264T (=DSM 44701T), isolated from a smear-ripened cheese.</title>
        <authorList>
            <consortium name="US DOE Joint Genome Institute (JGI-PGF)"/>
            <person name="Walter F."/>
            <person name="Albersmeier A."/>
            <person name="Kalinowski J."/>
            <person name="Ruckert C."/>
        </authorList>
    </citation>
    <scope>NUCLEOTIDE SEQUENCE</scope>
    <source>
        <strain evidence="6">JCM 17820</strain>
    </source>
</reference>
<protein>
    <submittedName>
        <fullName evidence="6">15,15' beta carotene dioxygenase</fullName>
    </submittedName>
</protein>
<organism evidence="6 7">
    <name type="scientific">Haloarcula pellucida</name>
    <dbReference type="NCBI Taxonomy" id="1427151"/>
    <lineage>
        <taxon>Archaea</taxon>
        <taxon>Methanobacteriati</taxon>
        <taxon>Methanobacteriota</taxon>
        <taxon>Stenosarchaea group</taxon>
        <taxon>Halobacteria</taxon>
        <taxon>Halobacteriales</taxon>
        <taxon>Haloarculaceae</taxon>
        <taxon>Haloarcula</taxon>
    </lineage>
</organism>
<dbReference type="Proteomes" id="UP000605784">
    <property type="component" value="Unassembled WGS sequence"/>
</dbReference>
<comment type="cofactor">
    <cofactor evidence="1">
        <name>Fe(2+)</name>
        <dbReference type="ChEBI" id="CHEBI:29033"/>
    </cofactor>
</comment>
<dbReference type="EMBL" id="BMOU01000006">
    <property type="protein sequence ID" value="GGO01470.1"/>
    <property type="molecule type" value="Genomic_DNA"/>
</dbReference>
<name>A0A830GRW2_9EURY</name>
<dbReference type="GO" id="GO:0046872">
    <property type="term" value="F:metal ion binding"/>
    <property type="evidence" value="ECO:0007669"/>
    <property type="project" value="UniProtKB-KW"/>
</dbReference>
<dbReference type="Pfam" id="PF03055">
    <property type="entry name" value="RPE65"/>
    <property type="match status" value="1"/>
</dbReference>
<evidence type="ECO:0000313" key="6">
    <source>
        <dbReference type="EMBL" id="GGO01470.1"/>
    </source>
</evidence>
<keyword evidence="3" id="KW-0479">Metal-binding</keyword>
<evidence type="ECO:0000313" key="7">
    <source>
        <dbReference type="Proteomes" id="UP000605784"/>
    </source>
</evidence>
<proteinExistence type="inferred from homology"/>
<reference evidence="6" key="2">
    <citation type="submission" date="2020-09" db="EMBL/GenBank/DDBJ databases">
        <authorList>
            <person name="Sun Q."/>
            <person name="Ohkuma M."/>
        </authorList>
    </citation>
    <scope>NUCLEOTIDE SEQUENCE</scope>
    <source>
        <strain evidence="6">JCM 17820</strain>
    </source>
</reference>
<evidence type="ECO:0000256" key="2">
    <source>
        <dbReference type="ARBA" id="ARBA00006787"/>
    </source>
</evidence>